<dbReference type="GO" id="GO:0004130">
    <property type="term" value="F:cytochrome-c peroxidase activity"/>
    <property type="evidence" value="ECO:0007669"/>
    <property type="project" value="TreeGrafter"/>
</dbReference>
<evidence type="ECO:0000313" key="8">
    <source>
        <dbReference type="EMBL" id="OUP34421.1"/>
    </source>
</evidence>
<dbReference type="Proteomes" id="UP000196587">
    <property type="component" value="Unassembled WGS sequence"/>
</dbReference>
<evidence type="ECO:0000256" key="5">
    <source>
        <dbReference type="ARBA" id="ARBA00023004"/>
    </source>
</evidence>
<keyword evidence="1 6" id="KW-0349">Heme</keyword>
<dbReference type="SUPFAM" id="SSF51004">
    <property type="entry name" value="C-terminal (heme d1) domain of cytochrome cd1-nitrite reductase"/>
    <property type="match status" value="1"/>
</dbReference>
<dbReference type="PROSITE" id="PS51007">
    <property type="entry name" value="CYTC"/>
    <property type="match status" value="1"/>
</dbReference>
<gene>
    <name evidence="8" type="ORF">B5F24_08190</name>
</gene>
<evidence type="ECO:0000256" key="6">
    <source>
        <dbReference type="PROSITE-ProRule" id="PRU00433"/>
    </source>
</evidence>
<dbReference type="PANTHER" id="PTHR30600:SF10">
    <property type="entry name" value="BLL6722 PROTEIN"/>
    <property type="match status" value="1"/>
</dbReference>
<dbReference type="InterPro" id="IPR009056">
    <property type="entry name" value="Cyt_c-like_dom"/>
</dbReference>
<dbReference type="SUPFAM" id="SSF46626">
    <property type="entry name" value="Cytochrome c"/>
    <property type="match status" value="2"/>
</dbReference>
<dbReference type="EMBL" id="NFKE01000005">
    <property type="protein sequence ID" value="OUP34421.1"/>
    <property type="molecule type" value="Genomic_DNA"/>
</dbReference>
<dbReference type="GO" id="GO:0046872">
    <property type="term" value="F:metal ion binding"/>
    <property type="evidence" value="ECO:0007669"/>
    <property type="project" value="UniProtKB-KW"/>
</dbReference>
<dbReference type="AlphaFoldDB" id="A0A1Y4JWQ0"/>
<keyword evidence="2 6" id="KW-0479">Metal-binding</keyword>
<reference evidence="9" key="1">
    <citation type="submission" date="2017-04" db="EMBL/GenBank/DDBJ databases">
        <title>Function of individual gut microbiota members based on whole genome sequencing of pure cultures obtained from chicken caecum.</title>
        <authorList>
            <person name="Medvecky M."/>
            <person name="Cejkova D."/>
            <person name="Polansky O."/>
            <person name="Karasova D."/>
            <person name="Kubasova T."/>
            <person name="Cizek A."/>
            <person name="Rychlik I."/>
        </authorList>
    </citation>
    <scope>NUCLEOTIDE SEQUENCE [LARGE SCALE GENOMIC DNA]</scope>
    <source>
        <strain evidence="9">An189</strain>
    </source>
</reference>
<evidence type="ECO:0000256" key="2">
    <source>
        <dbReference type="ARBA" id="ARBA00022723"/>
    </source>
</evidence>
<keyword evidence="4" id="KW-0560">Oxidoreductase</keyword>
<dbReference type="InterPro" id="IPR015943">
    <property type="entry name" value="WD40/YVTN_repeat-like_dom_sf"/>
</dbReference>
<accession>A0A1Y4JWQ0</accession>
<dbReference type="Gene3D" id="1.10.760.10">
    <property type="entry name" value="Cytochrome c-like domain"/>
    <property type="match status" value="1"/>
</dbReference>
<evidence type="ECO:0000256" key="1">
    <source>
        <dbReference type="ARBA" id="ARBA00022617"/>
    </source>
</evidence>
<keyword evidence="5 6" id="KW-0408">Iron</keyword>
<organism evidence="8 9">
    <name type="scientific">Bacteroides clarus</name>
    <dbReference type="NCBI Taxonomy" id="626929"/>
    <lineage>
        <taxon>Bacteria</taxon>
        <taxon>Pseudomonadati</taxon>
        <taxon>Bacteroidota</taxon>
        <taxon>Bacteroidia</taxon>
        <taxon>Bacteroidales</taxon>
        <taxon>Bacteroidaceae</taxon>
        <taxon>Bacteroides</taxon>
    </lineage>
</organism>
<dbReference type="GO" id="GO:0020037">
    <property type="term" value="F:heme binding"/>
    <property type="evidence" value="ECO:0007669"/>
    <property type="project" value="InterPro"/>
</dbReference>
<dbReference type="PANTHER" id="PTHR30600">
    <property type="entry name" value="CYTOCHROME C PEROXIDASE-RELATED"/>
    <property type="match status" value="1"/>
</dbReference>
<proteinExistence type="predicted"/>
<protein>
    <submittedName>
        <fullName evidence="8">40-residue YVTN family beta-propeller</fullName>
    </submittedName>
</protein>
<name>A0A1Y4JWQ0_9BACE</name>
<dbReference type="InterPro" id="IPR036909">
    <property type="entry name" value="Cyt_c-like_dom_sf"/>
</dbReference>
<dbReference type="InterPro" id="IPR051395">
    <property type="entry name" value="Cytochrome_c_Peroxidase/MauG"/>
</dbReference>
<evidence type="ECO:0000313" key="9">
    <source>
        <dbReference type="Proteomes" id="UP000196587"/>
    </source>
</evidence>
<dbReference type="GO" id="GO:0009055">
    <property type="term" value="F:electron transfer activity"/>
    <property type="evidence" value="ECO:0007669"/>
    <property type="project" value="InterPro"/>
</dbReference>
<comment type="caution">
    <text evidence="8">The sequence shown here is derived from an EMBL/GenBank/DDBJ whole genome shotgun (WGS) entry which is preliminary data.</text>
</comment>
<evidence type="ECO:0000256" key="3">
    <source>
        <dbReference type="ARBA" id="ARBA00022729"/>
    </source>
</evidence>
<keyword evidence="3" id="KW-0732">Signal</keyword>
<evidence type="ECO:0000259" key="7">
    <source>
        <dbReference type="PROSITE" id="PS51007"/>
    </source>
</evidence>
<dbReference type="Gene3D" id="2.130.10.10">
    <property type="entry name" value="YVTN repeat-like/Quinoprotein amine dehydrogenase"/>
    <property type="match status" value="1"/>
</dbReference>
<sequence length="616" mass="68844">MPFVLSLCKEKHPLKLMTMKHGIGKYIRLTLPVILLVVSFFAFTTNEVDRPEGTPLFITGITPYKAGVVVTQKGIRKVTVYSSDCKERLQEWELDEVPTGVAVDGDRIIATVAGEYKNGVYFLSSSSPSGKDFIATASGACSPLLDAHSGKLYVCNQFVGTVSEIDKDEMKVLRTVSVLREPKSIVSDPKGKYLFVANFLPSQRADVDTVASCVSVIDKESFQKVKDIQLENGSNALRGMTLSPDGRYLLVTHNLGRFQVPTSQLQQGWMNTNAMSVVNLESLNFEGAVLLDEPERGAAGIWDVKCTDDKIVVSHSGTHEISVIDYPSFIRKFEQYPQKASLAYDLRFLYGIRQRIPLIGNGPRCFIVGGGKAVVPTYFSDTLNIVDLNTADIQTIAMVKNRVESRINKGEKYFNDAEYCFQNWQSCNGCHPGDARMDAMNWDLMNDGIGNSKNCKSLLLSHVTPPAMISGIRASSYVAVRTGYKYIQFIDLPEEFATCVDEYLLSLKPLPSPYLVNGELSEKAKRGRKVFEKFKCDECHSGPYYTDMRMHRIGENVEFEKGWDTPTLREVWRTAPYLFDGRAATMKEVFEVHKHGINKKISSKEADELAEYVNSL</sequence>
<dbReference type="InterPro" id="IPR011048">
    <property type="entry name" value="Haem_d1_sf"/>
</dbReference>
<feature type="domain" description="Cytochrome c" evidence="7">
    <location>
        <begin position="522"/>
        <end position="616"/>
    </location>
</feature>
<evidence type="ECO:0000256" key="4">
    <source>
        <dbReference type="ARBA" id="ARBA00023002"/>
    </source>
</evidence>